<evidence type="ECO:0000259" key="1">
    <source>
        <dbReference type="Pfam" id="PF13649"/>
    </source>
</evidence>
<proteinExistence type="predicted"/>
<name>A0A8S3SCT3_MYTED</name>
<keyword evidence="3" id="KW-1185">Reference proteome</keyword>
<dbReference type="Proteomes" id="UP000683360">
    <property type="component" value="Unassembled WGS sequence"/>
</dbReference>
<evidence type="ECO:0000313" key="2">
    <source>
        <dbReference type="EMBL" id="CAG2216305.1"/>
    </source>
</evidence>
<protein>
    <recommendedName>
        <fullName evidence="1">Methyltransferase domain-containing protein</fullName>
    </recommendedName>
</protein>
<dbReference type="EMBL" id="CAJPWZ010001478">
    <property type="protein sequence ID" value="CAG2216305.1"/>
    <property type="molecule type" value="Genomic_DNA"/>
</dbReference>
<feature type="domain" description="Methyltransferase" evidence="1">
    <location>
        <begin position="116"/>
        <end position="198"/>
    </location>
</feature>
<organism evidence="2 3">
    <name type="scientific">Mytilus edulis</name>
    <name type="common">Blue mussel</name>
    <dbReference type="NCBI Taxonomy" id="6550"/>
    <lineage>
        <taxon>Eukaryota</taxon>
        <taxon>Metazoa</taxon>
        <taxon>Spiralia</taxon>
        <taxon>Lophotrochozoa</taxon>
        <taxon>Mollusca</taxon>
        <taxon>Bivalvia</taxon>
        <taxon>Autobranchia</taxon>
        <taxon>Pteriomorphia</taxon>
        <taxon>Mytilida</taxon>
        <taxon>Mytiloidea</taxon>
        <taxon>Mytilidae</taxon>
        <taxon>Mytilinae</taxon>
        <taxon>Mytilus</taxon>
    </lineage>
</organism>
<dbReference type="InterPro" id="IPR029063">
    <property type="entry name" value="SAM-dependent_MTases_sf"/>
</dbReference>
<dbReference type="InterPro" id="IPR041698">
    <property type="entry name" value="Methyltransf_25"/>
</dbReference>
<dbReference type="Gene3D" id="3.40.50.150">
    <property type="entry name" value="Vaccinia Virus protein VP39"/>
    <property type="match status" value="1"/>
</dbReference>
<comment type="caution">
    <text evidence="2">The sequence shown here is derived from an EMBL/GenBank/DDBJ whole genome shotgun (WGS) entry which is preliminary data.</text>
</comment>
<evidence type="ECO:0000313" key="3">
    <source>
        <dbReference type="Proteomes" id="UP000683360"/>
    </source>
</evidence>
<accession>A0A8S3SCT3</accession>
<dbReference type="Pfam" id="PF13649">
    <property type="entry name" value="Methyltransf_25"/>
    <property type="match status" value="1"/>
</dbReference>
<dbReference type="AlphaFoldDB" id="A0A8S3SCT3"/>
<dbReference type="SUPFAM" id="SSF53335">
    <property type="entry name" value="S-adenosyl-L-methionine-dependent methyltransferases"/>
    <property type="match status" value="1"/>
</dbReference>
<reference evidence="2" key="1">
    <citation type="submission" date="2021-03" db="EMBL/GenBank/DDBJ databases">
        <authorList>
            <person name="Bekaert M."/>
        </authorList>
    </citation>
    <scope>NUCLEOTIDE SEQUENCE</scope>
</reference>
<dbReference type="OrthoDB" id="9991036at2759"/>
<gene>
    <name evidence="2" type="ORF">MEDL_30031</name>
</gene>
<sequence>MLNVLEISRYRNRQFKKLFNNDDNIMQKLELIPSLIQMLPDIRDKSQTDCYNAAFKKTYKLSENDNVREIFNSISERQSWGGGKETVSGMGSQMISTKTLRSCLGRWISKYDIHKIVDVPCGDCNWQHAIPGIENIQYFGFDISENSIKRAKEKNPYWTFREMDITSTVPPEADLIIIRDCIQHLPLEMGKRAIANACKSNSTWLGISTYDKVQQNKVISIGGYYPNNLLKPPFNFPDPKEECDNYFGAENLMHPNSKFYLMNITEINKFL</sequence>